<keyword evidence="11" id="KW-1185">Reference proteome</keyword>
<protein>
    <recommendedName>
        <fullName evidence="1">site-specific DNA-methyltransferase (adenine-specific)</fullName>
        <ecNumber evidence="1">2.1.1.72</ecNumber>
    </recommendedName>
</protein>
<keyword evidence="3 10" id="KW-0808">Transferase</keyword>
<keyword evidence="4" id="KW-0949">S-adenosyl-L-methionine</keyword>
<dbReference type="PANTHER" id="PTHR33841:SF6">
    <property type="entry name" value="TYPE II METHYLTRANSFERASE M.HINDII"/>
    <property type="match status" value="1"/>
</dbReference>
<evidence type="ECO:0000313" key="10">
    <source>
        <dbReference type="EMBL" id="MBM7615782.1"/>
    </source>
</evidence>
<dbReference type="Gene3D" id="3.40.50.150">
    <property type="entry name" value="Vaccinia Virus protein VP39"/>
    <property type="match status" value="1"/>
</dbReference>
<dbReference type="PROSITE" id="PS00092">
    <property type="entry name" value="N6_MTASE"/>
    <property type="match status" value="1"/>
</dbReference>
<dbReference type="InterPro" id="IPR025931">
    <property type="entry name" value="TaqI_C"/>
</dbReference>
<evidence type="ECO:0000256" key="2">
    <source>
        <dbReference type="ARBA" id="ARBA00022603"/>
    </source>
</evidence>
<dbReference type="InterPro" id="IPR011639">
    <property type="entry name" value="MethylTrfase_TaqI-like_dom"/>
</dbReference>
<evidence type="ECO:0000256" key="6">
    <source>
        <dbReference type="ARBA" id="ARBA00023125"/>
    </source>
</evidence>
<dbReference type="GO" id="GO:0032259">
    <property type="term" value="P:methylation"/>
    <property type="evidence" value="ECO:0007669"/>
    <property type="project" value="UniProtKB-KW"/>
</dbReference>
<dbReference type="InterPro" id="IPR050953">
    <property type="entry name" value="N4_N6_ade-DNA_methylase"/>
</dbReference>
<dbReference type="SUPFAM" id="SSF53335">
    <property type="entry name" value="S-adenosyl-L-methionine-dependent methyltransferases"/>
    <property type="match status" value="1"/>
</dbReference>
<dbReference type="RefSeq" id="WP_204403373.1">
    <property type="nucleotide sequence ID" value="NZ_JAFBEE010000017.1"/>
</dbReference>
<feature type="domain" description="TaqI-like C-terminal specificity" evidence="9">
    <location>
        <begin position="612"/>
        <end position="699"/>
    </location>
</feature>
<name>A0ABS2NSP3_9FIRM</name>
<comment type="catalytic activity">
    <reaction evidence="7">
        <text>a 2'-deoxyadenosine in DNA + S-adenosyl-L-methionine = an N(6)-methyl-2'-deoxyadenosine in DNA + S-adenosyl-L-homocysteine + H(+)</text>
        <dbReference type="Rhea" id="RHEA:15197"/>
        <dbReference type="Rhea" id="RHEA-COMP:12418"/>
        <dbReference type="Rhea" id="RHEA-COMP:12419"/>
        <dbReference type="ChEBI" id="CHEBI:15378"/>
        <dbReference type="ChEBI" id="CHEBI:57856"/>
        <dbReference type="ChEBI" id="CHEBI:59789"/>
        <dbReference type="ChEBI" id="CHEBI:90615"/>
        <dbReference type="ChEBI" id="CHEBI:90616"/>
        <dbReference type="EC" id="2.1.1.72"/>
    </reaction>
</comment>
<organism evidence="10 11">
    <name type="scientific">Alkaliphilus hydrothermalis</name>
    <dbReference type="NCBI Taxonomy" id="1482730"/>
    <lineage>
        <taxon>Bacteria</taxon>
        <taxon>Bacillati</taxon>
        <taxon>Bacillota</taxon>
        <taxon>Clostridia</taxon>
        <taxon>Peptostreptococcales</taxon>
        <taxon>Natronincolaceae</taxon>
        <taxon>Alkaliphilus</taxon>
    </lineage>
</organism>
<dbReference type="PANTHER" id="PTHR33841">
    <property type="entry name" value="DNA METHYLTRANSFERASE YEEA-RELATED"/>
    <property type="match status" value="1"/>
</dbReference>
<evidence type="ECO:0000259" key="8">
    <source>
        <dbReference type="Pfam" id="PF07669"/>
    </source>
</evidence>
<proteinExistence type="predicted"/>
<gene>
    <name evidence="10" type="ORF">JOC73_002356</name>
</gene>
<dbReference type="Proteomes" id="UP001314796">
    <property type="component" value="Unassembled WGS sequence"/>
</dbReference>
<evidence type="ECO:0000259" key="9">
    <source>
        <dbReference type="Pfam" id="PF12950"/>
    </source>
</evidence>
<dbReference type="PRINTS" id="PR00507">
    <property type="entry name" value="N12N6MTFRASE"/>
</dbReference>
<dbReference type="InterPro" id="IPR029063">
    <property type="entry name" value="SAM-dependent_MTases_sf"/>
</dbReference>
<dbReference type="EMBL" id="JAFBEE010000017">
    <property type="protein sequence ID" value="MBM7615782.1"/>
    <property type="molecule type" value="Genomic_DNA"/>
</dbReference>
<dbReference type="InterPro" id="IPR002052">
    <property type="entry name" value="DNA_methylase_N6_adenine_CS"/>
</dbReference>
<evidence type="ECO:0000313" key="11">
    <source>
        <dbReference type="Proteomes" id="UP001314796"/>
    </source>
</evidence>
<evidence type="ECO:0000256" key="3">
    <source>
        <dbReference type="ARBA" id="ARBA00022679"/>
    </source>
</evidence>
<keyword evidence="2 10" id="KW-0489">Methyltransferase</keyword>
<dbReference type="GO" id="GO:0009007">
    <property type="term" value="F:site-specific DNA-methyltransferase (adenine-specific) activity"/>
    <property type="evidence" value="ECO:0007669"/>
    <property type="project" value="UniProtKB-EC"/>
</dbReference>
<evidence type="ECO:0000256" key="1">
    <source>
        <dbReference type="ARBA" id="ARBA00011900"/>
    </source>
</evidence>
<dbReference type="EC" id="2.1.1.72" evidence="1"/>
<sequence length="764" mass="88333">MIKEFQKDCKSLIKQITKDIDTDLSPLDLLLWIYFNMYFYNRRAGNEGECNENELLKEINGLKDWNIPIDSYKVLWKKAYLLLKDSILNNYSPSSVGLKEMEVLYEGLLLEGVRSKTGAYYTPQPIVHYMVVKSLVAYMENQMADAPDGLEDFILGEAVQIEKSIVADIEKILKEIKIIDLACGGGVFLREALRLIFQLRCKTNEILATAVVGRQLLKEVLSNIYGMDIQPNTVILCKLLLLMECESLMAKIEPTEDEKIEASKEISINHETHLVKDTELNIFCRNSLIHEAPNEEVLPCFDLVIGNPPYIGERGNRQIFSDIKESTFGEKYYEGKMDYFYFFIYKGGEILKKGGVLGLITTNYFVTADGANKLRNFMREHFSFKELINFNEAKVFKDATGQHNMIFIATKETRNTKGPRVITLEDKKLSGDEVMPQLLKKQEVEGVHISTLKLQERLYDDKGQILLKSSYGGAEVLDRITQMFKYTLGDFCHVNQGIVSGADRLTAPWADKLKLYGEQGKGIFVLTEEEIIEKGFHLPPYSSYLKDFYKNSHIKKYCLLKNQGLKILYLDDEEPQDLEQLPKLYQHLERYKILLTERREVKQGSRKWYALQWPRKREIFEGEKIVVPQRSLRNAFAYHEGPWYASADVYYITLKDRNISLKTVLAVLNSSLIYFWLLHRGKRKGEYLELYGTPLKGIPFPTLIELSAIAPQLEDLVEKVEAHISNNIAIDHLEEAINEIVYSLYQLKEAEKECIREFIKERRR</sequence>
<dbReference type="Pfam" id="PF12950">
    <property type="entry name" value="TaqI_C"/>
    <property type="match status" value="1"/>
</dbReference>
<keyword evidence="6" id="KW-0238">DNA-binding</keyword>
<accession>A0ABS2NSP3</accession>
<evidence type="ECO:0000256" key="5">
    <source>
        <dbReference type="ARBA" id="ARBA00022747"/>
    </source>
</evidence>
<reference evidence="10 11" key="1">
    <citation type="submission" date="2021-01" db="EMBL/GenBank/DDBJ databases">
        <title>Genomic Encyclopedia of Type Strains, Phase IV (KMG-IV): sequencing the most valuable type-strain genomes for metagenomic binning, comparative biology and taxonomic classification.</title>
        <authorList>
            <person name="Goeker M."/>
        </authorList>
    </citation>
    <scope>NUCLEOTIDE SEQUENCE [LARGE SCALE GENOMIC DNA]</scope>
    <source>
        <strain evidence="10 11">DSM 25890</strain>
    </source>
</reference>
<comment type="caution">
    <text evidence="10">The sequence shown here is derived from an EMBL/GenBank/DDBJ whole genome shotgun (WGS) entry which is preliminary data.</text>
</comment>
<dbReference type="Pfam" id="PF07669">
    <property type="entry name" value="Eco57I"/>
    <property type="match status" value="1"/>
</dbReference>
<keyword evidence="5" id="KW-0680">Restriction system</keyword>
<evidence type="ECO:0000256" key="4">
    <source>
        <dbReference type="ARBA" id="ARBA00022691"/>
    </source>
</evidence>
<feature type="domain" description="Type II methyltransferase M.TaqI-like" evidence="8">
    <location>
        <begin position="223"/>
        <end position="396"/>
    </location>
</feature>
<evidence type="ECO:0000256" key="7">
    <source>
        <dbReference type="ARBA" id="ARBA00047942"/>
    </source>
</evidence>